<proteinExistence type="predicted"/>
<evidence type="ECO:0000313" key="1">
    <source>
        <dbReference type="EMBL" id="KAK9909554.1"/>
    </source>
</evidence>
<sequence length="67" mass="7345">MRATIWQQAEIAADSASIAAELNHRLHIIAAYATSVCYEWITTVHGRTTVSDFSTIATSFFLPSTSL</sequence>
<keyword evidence="2" id="KW-1185">Reference proteome</keyword>
<accession>A0ABR2YRM0</accession>
<dbReference type="EMBL" id="JALJOT010000006">
    <property type="protein sequence ID" value="KAK9909554.1"/>
    <property type="molecule type" value="Genomic_DNA"/>
</dbReference>
<reference evidence="1 2" key="1">
    <citation type="journal article" date="2024" name="Nat. Commun.">
        <title>Phylogenomics reveals the evolutionary origins of lichenization in chlorophyte algae.</title>
        <authorList>
            <person name="Puginier C."/>
            <person name="Libourel C."/>
            <person name="Otte J."/>
            <person name="Skaloud P."/>
            <person name="Haon M."/>
            <person name="Grisel S."/>
            <person name="Petersen M."/>
            <person name="Berrin J.G."/>
            <person name="Delaux P.M."/>
            <person name="Dal Grande F."/>
            <person name="Keller J."/>
        </authorList>
    </citation>
    <scope>NUCLEOTIDE SEQUENCE [LARGE SCALE GENOMIC DNA]</scope>
    <source>
        <strain evidence="1 2">SAG 216-7</strain>
    </source>
</reference>
<dbReference type="Proteomes" id="UP001491310">
    <property type="component" value="Unassembled WGS sequence"/>
</dbReference>
<comment type="caution">
    <text evidence="1">The sequence shown here is derived from an EMBL/GenBank/DDBJ whole genome shotgun (WGS) entry which is preliminary data.</text>
</comment>
<evidence type="ECO:0000313" key="2">
    <source>
        <dbReference type="Proteomes" id="UP001491310"/>
    </source>
</evidence>
<organism evidence="1 2">
    <name type="scientific">Coccomyxa subellipsoidea</name>
    <dbReference type="NCBI Taxonomy" id="248742"/>
    <lineage>
        <taxon>Eukaryota</taxon>
        <taxon>Viridiplantae</taxon>
        <taxon>Chlorophyta</taxon>
        <taxon>core chlorophytes</taxon>
        <taxon>Trebouxiophyceae</taxon>
        <taxon>Trebouxiophyceae incertae sedis</taxon>
        <taxon>Coccomyxaceae</taxon>
        <taxon>Coccomyxa</taxon>
    </lineage>
</organism>
<name>A0ABR2YRM0_9CHLO</name>
<protein>
    <submittedName>
        <fullName evidence="1">Uncharacterized protein</fullName>
    </submittedName>
</protein>
<gene>
    <name evidence="1" type="ORF">WJX75_004040</name>
</gene>